<dbReference type="VEuPathDB" id="PlasmoDB:PVW1_140037500"/>
<keyword evidence="8" id="KW-0697">Rotamase</keyword>
<dbReference type="InterPro" id="IPR011990">
    <property type="entry name" value="TPR-like_helical_dom_sf"/>
</dbReference>
<dbReference type="InterPro" id="IPR019734">
    <property type="entry name" value="TPR_rpt"/>
</dbReference>
<dbReference type="eggNOG" id="KOG0543">
    <property type="taxonomic scope" value="Eukaryota"/>
</dbReference>
<keyword evidence="9" id="KW-0413">Isomerase</keyword>
<feature type="compositionally biased region" description="Basic and acidic residues" evidence="11">
    <location>
        <begin position="19"/>
        <end position="30"/>
    </location>
</feature>
<dbReference type="InterPro" id="IPR050754">
    <property type="entry name" value="FKBP4/5/8-like"/>
</dbReference>
<dbReference type="Pfam" id="PF07719">
    <property type="entry name" value="TPR_2"/>
    <property type="match status" value="1"/>
</dbReference>
<dbReference type="Gene3D" id="1.25.40.10">
    <property type="entry name" value="Tetratricopeptide repeat domain"/>
    <property type="match status" value="1"/>
</dbReference>
<dbReference type="EMBL" id="LT615252">
    <property type="protein sequence ID" value="SCO69887.1"/>
    <property type="molecule type" value="Genomic_DNA"/>
</dbReference>
<feature type="transmembrane region" description="Helical" evidence="12">
    <location>
        <begin position="351"/>
        <end position="375"/>
    </location>
</feature>
<dbReference type="VEuPathDB" id="PlasmoDB:PVPAM_140039200"/>
<evidence type="ECO:0000256" key="8">
    <source>
        <dbReference type="ARBA" id="ARBA00023110"/>
    </source>
</evidence>
<protein>
    <recommendedName>
        <fullName evidence="3">peptidylprolyl isomerase</fullName>
        <ecNumber evidence="3">5.2.1.8</ecNumber>
    </recommendedName>
</protein>
<evidence type="ECO:0000256" key="11">
    <source>
        <dbReference type="SAM" id="MobiDB-lite"/>
    </source>
</evidence>
<evidence type="ECO:0000256" key="1">
    <source>
        <dbReference type="ARBA" id="ARBA00000971"/>
    </source>
</evidence>
<dbReference type="PANTHER" id="PTHR46512">
    <property type="entry name" value="PEPTIDYLPROLYL ISOMERASE"/>
    <property type="match status" value="1"/>
</dbReference>
<proteinExistence type="predicted"/>
<dbReference type="EC" id="5.2.1.8" evidence="3"/>
<dbReference type="SUPFAM" id="SSF48452">
    <property type="entry name" value="TPR-like"/>
    <property type="match status" value="1"/>
</dbReference>
<dbReference type="InterPro" id="IPR013105">
    <property type="entry name" value="TPR_2"/>
</dbReference>
<gene>
    <name evidence="13" type="ORF">PVT01_140036300</name>
</gene>
<sequence length="386" mass="44884">MDTLSKSSTQSSLNNLNQGDDKYDHLKGAENNDNENVDTDVCDESEKNELFKSSPSENDLTRENQDSNGGAKEEEHKEEEHKEEEHKEEEHKEGEHKEGEHKEGEHKEGEHKEEKDKEAEHKEGEHKEEKDKEAEHKEEEHKEAEHTGEKTIINDSPPDGKDKPPKMPNDLIDEKFLEGENEKETRDDANAKYRYGDYEGAIKIWLRGLRSISYVLSKKEELSSERLESFQKLHATYSSNIAQGFMRLSKFSECVKFSLIAQEHDKKNVKIYFRLAKGYFMLGEYDKAIQVLNEGIEIDNDTALVNLLTLVKKKKETFLKREKHMMKYIFDHLKDKPVIHDKKFSNSFFRAVYSIVSLLLMFVYAFFVRSSSLLARIFKKGKIKSG</sequence>
<keyword evidence="5" id="KW-0597">Phosphoprotein</keyword>
<evidence type="ECO:0000256" key="2">
    <source>
        <dbReference type="ARBA" id="ARBA00004496"/>
    </source>
</evidence>
<evidence type="ECO:0000256" key="7">
    <source>
        <dbReference type="ARBA" id="ARBA00022803"/>
    </source>
</evidence>
<evidence type="ECO:0000256" key="6">
    <source>
        <dbReference type="ARBA" id="ARBA00022737"/>
    </source>
</evidence>
<organism evidence="13 14">
    <name type="scientific">Plasmodium vivax</name>
    <name type="common">malaria parasite P. vivax</name>
    <dbReference type="NCBI Taxonomy" id="5855"/>
    <lineage>
        <taxon>Eukaryota</taxon>
        <taxon>Sar</taxon>
        <taxon>Alveolata</taxon>
        <taxon>Apicomplexa</taxon>
        <taxon>Aconoidasida</taxon>
        <taxon>Haemosporida</taxon>
        <taxon>Plasmodiidae</taxon>
        <taxon>Plasmodium</taxon>
        <taxon>Plasmodium (Plasmodium)</taxon>
    </lineage>
</organism>
<accession>A0A1G4H4Z3</accession>
<feature type="repeat" description="TPR" evidence="10">
    <location>
        <begin position="269"/>
        <end position="302"/>
    </location>
</feature>
<evidence type="ECO:0000256" key="9">
    <source>
        <dbReference type="ARBA" id="ARBA00023235"/>
    </source>
</evidence>
<dbReference type="PANTHER" id="PTHR46512:SF9">
    <property type="entry name" value="PEPTIDYLPROLYL ISOMERASE"/>
    <property type="match status" value="1"/>
</dbReference>
<keyword evidence="4" id="KW-0963">Cytoplasm</keyword>
<dbReference type="PROSITE" id="PS50005">
    <property type="entry name" value="TPR"/>
    <property type="match status" value="1"/>
</dbReference>
<feature type="region of interest" description="Disordered" evidence="11">
    <location>
        <begin position="1"/>
        <end position="171"/>
    </location>
</feature>
<evidence type="ECO:0000313" key="13">
    <source>
        <dbReference type="EMBL" id="SCO69887.1"/>
    </source>
</evidence>
<keyword evidence="6" id="KW-0677">Repeat</keyword>
<comment type="subcellular location">
    <subcellularLocation>
        <location evidence="2">Cytoplasm</location>
    </subcellularLocation>
</comment>
<keyword evidence="7 10" id="KW-0802">TPR repeat</keyword>
<evidence type="ECO:0000256" key="12">
    <source>
        <dbReference type="SAM" id="Phobius"/>
    </source>
</evidence>
<dbReference type="GO" id="GO:0005737">
    <property type="term" value="C:cytoplasm"/>
    <property type="evidence" value="ECO:0007669"/>
    <property type="project" value="UniProtKB-SubCell"/>
</dbReference>
<feature type="compositionally biased region" description="Basic and acidic residues" evidence="11">
    <location>
        <begin position="59"/>
        <end position="149"/>
    </location>
</feature>
<feature type="compositionally biased region" description="Acidic residues" evidence="11">
    <location>
        <begin position="32"/>
        <end position="43"/>
    </location>
</feature>
<dbReference type="VEuPathDB" id="PlasmoDB:PVX_123325"/>
<evidence type="ECO:0000256" key="10">
    <source>
        <dbReference type="PROSITE-ProRule" id="PRU00339"/>
    </source>
</evidence>
<comment type="catalytic activity">
    <reaction evidence="1">
        <text>[protein]-peptidylproline (omega=180) = [protein]-peptidylproline (omega=0)</text>
        <dbReference type="Rhea" id="RHEA:16237"/>
        <dbReference type="Rhea" id="RHEA-COMP:10747"/>
        <dbReference type="Rhea" id="RHEA-COMP:10748"/>
        <dbReference type="ChEBI" id="CHEBI:83833"/>
        <dbReference type="ChEBI" id="CHEBI:83834"/>
        <dbReference type="EC" id="5.2.1.8"/>
    </reaction>
</comment>
<evidence type="ECO:0000313" key="14">
    <source>
        <dbReference type="Proteomes" id="UP000196402"/>
    </source>
</evidence>
<evidence type="ECO:0000256" key="4">
    <source>
        <dbReference type="ARBA" id="ARBA00022490"/>
    </source>
</evidence>
<dbReference type="SMART" id="SM00028">
    <property type="entry name" value="TPR"/>
    <property type="match status" value="2"/>
</dbReference>
<evidence type="ECO:0000256" key="5">
    <source>
        <dbReference type="ARBA" id="ARBA00022553"/>
    </source>
</evidence>
<reference evidence="13 14" key="1">
    <citation type="submission" date="2016-07" db="EMBL/GenBank/DDBJ databases">
        <authorList>
            <consortium name="Pathogen Informatics"/>
        </authorList>
    </citation>
    <scope>NUCLEOTIDE SEQUENCE [LARGE SCALE GENOMIC DNA]</scope>
</reference>
<keyword evidence="12" id="KW-1133">Transmembrane helix</keyword>
<evidence type="ECO:0000256" key="3">
    <source>
        <dbReference type="ARBA" id="ARBA00013194"/>
    </source>
</evidence>
<keyword evidence="12" id="KW-0812">Transmembrane</keyword>
<dbReference type="AlphaFoldDB" id="A0A1G4H4Z3"/>
<dbReference type="GO" id="GO:0003755">
    <property type="term" value="F:peptidyl-prolyl cis-trans isomerase activity"/>
    <property type="evidence" value="ECO:0007669"/>
    <property type="project" value="UniProtKB-EC"/>
</dbReference>
<dbReference type="Proteomes" id="UP000196402">
    <property type="component" value="Chromosome 14"/>
</dbReference>
<dbReference type="VEuPathDB" id="PlasmoDB:PVP01_1431300"/>
<keyword evidence="12" id="KW-0472">Membrane</keyword>
<feature type="compositionally biased region" description="Low complexity" evidence="11">
    <location>
        <begin position="1"/>
        <end position="18"/>
    </location>
</feature>
<name>A0A1G4H4Z3_PLAVI</name>